<gene>
    <name evidence="1" type="ORF">BPS26883_05807</name>
</gene>
<keyword evidence="1" id="KW-0687">Ribonucleoprotein</keyword>
<dbReference type="AlphaFoldDB" id="A0A6P2QKI2"/>
<name>A0A6P2QKI2_9BURK</name>
<dbReference type="EMBL" id="CABVPP010000065">
    <property type="protein sequence ID" value="VWC19800.1"/>
    <property type="molecule type" value="Genomic_DNA"/>
</dbReference>
<evidence type="ECO:0000313" key="2">
    <source>
        <dbReference type="Proteomes" id="UP000494162"/>
    </source>
</evidence>
<dbReference type="InterPro" id="IPR021769">
    <property type="entry name" value="DUF3331"/>
</dbReference>
<organism evidence="1 2">
    <name type="scientific">Burkholderia pseudomultivorans</name>
    <dbReference type="NCBI Taxonomy" id="1207504"/>
    <lineage>
        <taxon>Bacteria</taxon>
        <taxon>Pseudomonadati</taxon>
        <taxon>Pseudomonadota</taxon>
        <taxon>Betaproteobacteria</taxon>
        <taxon>Burkholderiales</taxon>
        <taxon>Burkholderiaceae</taxon>
        <taxon>Burkholderia</taxon>
        <taxon>Burkholderia cepacia complex</taxon>
    </lineage>
</organism>
<proteinExistence type="predicted"/>
<sequence>MGYVCQKRDAWAKIVATLDRPNDVDRFTPIGQIVGKNLGATEQFNTKGSVTYDVMRVVKIVDRPSQGTLLVSWSDAQKCVYLEQTWKLRVANKRGRCVLSGREIQIGSSVFVPFCRPRPLNAGAMIIEEVAPIFFHASKA</sequence>
<reference evidence="1 2" key="1">
    <citation type="submission" date="2019-09" db="EMBL/GenBank/DDBJ databases">
        <authorList>
            <person name="Depoorter E."/>
        </authorList>
    </citation>
    <scope>NUCLEOTIDE SEQUENCE [LARGE SCALE GENOMIC DNA]</scope>
    <source>
        <strain evidence="1">LMG 26883</strain>
    </source>
</reference>
<dbReference type="RefSeq" id="WP_081061553.1">
    <property type="nucleotide sequence ID" value="NZ_CABVPP010000065.1"/>
</dbReference>
<accession>A0A6P2QKI2</accession>
<keyword evidence="1" id="KW-0689">Ribosomal protein</keyword>
<evidence type="ECO:0000313" key="1">
    <source>
        <dbReference type="EMBL" id="VWC19800.1"/>
    </source>
</evidence>
<dbReference type="GO" id="GO:0005840">
    <property type="term" value="C:ribosome"/>
    <property type="evidence" value="ECO:0007669"/>
    <property type="project" value="UniProtKB-KW"/>
</dbReference>
<protein>
    <submittedName>
        <fullName evidence="1">Ribosomal protein S14</fullName>
    </submittedName>
</protein>
<dbReference type="Pfam" id="PF11811">
    <property type="entry name" value="DUF3331"/>
    <property type="match status" value="1"/>
</dbReference>
<dbReference type="Proteomes" id="UP000494162">
    <property type="component" value="Unassembled WGS sequence"/>
</dbReference>
<dbReference type="GeneID" id="93173959"/>